<keyword evidence="3 5" id="KW-0663">Pyridoxal phosphate</keyword>
<dbReference type="AlphaFoldDB" id="A0A0G4F767"/>
<dbReference type="CDD" id="cd06828">
    <property type="entry name" value="PLPDE_III_DapDC"/>
    <property type="match status" value="1"/>
</dbReference>
<gene>
    <name evidence="10" type="ORF">Vbra_14620</name>
</gene>
<dbReference type="InterPro" id="IPR000183">
    <property type="entry name" value="Orn/DAP/Arg_de-COase"/>
</dbReference>
<proteinExistence type="inferred from homology"/>
<dbReference type="STRING" id="1169540.A0A0G4F767"/>
<organism evidence="10 11">
    <name type="scientific">Vitrella brassicaformis (strain CCMP3155)</name>
    <dbReference type="NCBI Taxonomy" id="1169540"/>
    <lineage>
        <taxon>Eukaryota</taxon>
        <taxon>Sar</taxon>
        <taxon>Alveolata</taxon>
        <taxon>Colpodellida</taxon>
        <taxon>Vitrellaceae</taxon>
        <taxon>Vitrella</taxon>
    </lineage>
</organism>
<keyword evidence="11" id="KW-1185">Reference proteome</keyword>
<dbReference type="Proteomes" id="UP000041254">
    <property type="component" value="Unassembled WGS sequence"/>
</dbReference>
<dbReference type="Pfam" id="PF02784">
    <property type="entry name" value="Orn_Arg_deC_N"/>
    <property type="match status" value="1"/>
</dbReference>
<reference evidence="10 11" key="1">
    <citation type="submission" date="2014-11" db="EMBL/GenBank/DDBJ databases">
        <authorList>
            <person name="Zhu J."/>
            <person name="Qi W."/>
            <person name="Song R."/>
        </authorList>
    </citation>
    <scope>NUCLEOTIDE SEQUENCE [LARGE SCALE GENOMIC DNA]</scope>
</reference>
<comment type="similarity">
    <text evidence="6">Belongs to the Orn/Lys/Arg decarboxylase class-II family.</text>
</comment>
<comment type="cofactor">
    <cofactor evidence="1 5">
        <name>pyridoxal 5'-phosphate</name>
        <dbReference type="ChEBI" id="CHEBI:597326"/>
    </cofactor>
</comment>
<sequence length="496" mass="54228">MGGEQKAPSGTPGKSLPFTDKQLIDAVQRFPTPFHMYSEDGIRSTCRRLKQAFSWSPSFTNYFAVKATPNPHLLKLLKDEGLGADCSSLAELMLAESVGLRGDMIMFTSNNTPINEYQKAKQLGAIINLDDISHIDYLHDSIGLPEFLSFRYNPGPRRAGNVIIGDPKEAKFGLTRDQLFQAYTKAKQRGVKRFGLHAMVVSNCTEPSEIVATARMLFELVVEINKACGVEISMVNLGGGLGVNYKPDQAEMDVESTAAGVAAEYDKVLKANGFGAVRVVMENGRFITGPNGFLIARVVHHKNTYKNYIGLDANMAHLMRPGMYTAYHHVTFVPTPPEALPKDTPKKRNLFANKDDTPADAVGKSMAVYDIVGGLCENNDKFAIDRPLPSVPSIGDIAVIHDAGAHGHSMGFQYNGKLRSAEYLYKVDPATKDRLVFRRIRRGEKYGDYFATIDGIWPGVKMDLPMAAKTLLAIAGAGLCVGAGMLLQCRMAAKQA</sequence>
<dbReference type="Gene3D" id="3.20.20.10">
    <property type="entry name" value="Alanine racemase"/>
    <property type="match status" value="1"/>
</dbReference>
<feature type="active site" description="Proton donor" evidence="5">
    <location>
        <position position="376"/>
    </location>
</feature>
<evidence type="ECO:0000256" key="4">
    <source>
        <dbReference type="ARBA" id="ARBA00023239"/>
    </source>
</evidence>
<dbReference type="EMBL" id="CDMY01000385">
    <property type="protein sequence ID" value="CEM08550.1"/>
    <property type="molecule type" value="Genomic_DNA"/>
</dbReference>
<feature type="domain" description="Orn/DAP/Arg decarboxylase 2 N-terminal" evidence="9">
    <location>
        <begin position="42"/>
        <end position="288"/>
    </location>
</feature>
<evidence type="ECO:0000256" key="1">
    <source>
        <dbReference type="ARBA" id="ARBA00001933"/>
    </source>
</evidence>
<dbReference type="InParanoid" id="A0A0G4F767"/>
<evidence type="ECO:0000313" key="10">
    <source>
        <dbReference type="EMBL" id="CEM08550.1"/>
    </source>
</evidence>
<dbReference type="PRINTS" id="PR01181">
    <property type="entry name" value="DAPDCRBXLASE"/>
</dbReference>
<feature type="domain" description="Orn/DAP/Arg decarboxylase 2 C-terminal" evidence="8">
    <location>
        <begin position="291"/>
        <end position="404"/>
    </location>
</feature>
<dbReference type="Gene3D" id="2.40.37.10">
    <property type="entry name" value="Lyase, Ornithine Decarboxylase, Chain A, domain 1"/>
    <property type="match status" value="1"/>
</dbReference>
<evidence type="ECO:0000259" key="8">
    <source>
        <dbReference type="Pfam" id="PF00278"/>
    </source>
</evidence>
<dbReference type="PANTHER" id="PTHR43727">
    <property type="entry name" value="DIAMINOPIMELATE DECARBOXYLASE"/>
    <property type="match status" value="1"/>
</dbReference>
<dbReference type="OrthoDB" id="5034579at2759"/>
<dbReference type="GO" id="GO:0009089">
    <property type="term" value="P:lysine biosynthetic process via diaminopimelate"/>
    <property type="evidence" value="ECO:0007669"/>
    <property type="project" value="InterPro"/>
</dbReference>
<feature type="modified residue" description="N6-(pyridoxal phosphate)lysine" evidence="5">
    <location>
        <position position="66"/>
    </location>
</feature>
<evidence type="ECO:0000256" key="6">
    <source>
        <dbReference type="RuleBase" id="RU003737"/>
    </source>
</evidence>
<dbReference type="FunFam" id="3.20.20.10:FF:000003">
    <property type="entry name" value="Diaminopimelate decarboxylase"/>
    <property type="match status" value="1"/>
</dbReference>
<dbReference type="OMA" id="HGNAKSP"/>
<dbReference type="InterPro" id="IPR002986">
    <property type="entry name" value="DAP_deCOOHase_LysA"/>
</dbReference>
<dbReference type="PANTHER" id="PTHR43727:SF2">
    <property type="entry name" value="GROUP IV DECARBOXYLASE"/>
    <property type="match status" value="1"/>
</dbReference>
<dbReference type="InterPro" id="IPR009006">
    <property type="entry name" value="Ala_racemase/Decarboxylase_C"/>
</dbReference>
<dbReference type="VEuPathDB" id="CryptoDB:Vbra_14620"/>
<name>A0A0G4F767_VITBC</name>
<keyword evidence="4" id="KW-0456">Lyase</keyword>
<evidence type="ECO:0000256" key="7">
    <source>
        <dbReference type="SAM" id="Phobius"/>
    </source>
</evidence>
<evidence type="ECO:0000313" key="11">
    <source>
        <dbReference type="Proteomes" id="UP000041254"/>
    </source>
</evidence>
<dbReference type="SUPFAM" id="SSF50621">
    <property type="entry name" value="Alanine racemase C-terminal domain-like"/>
    <property type="match status" value="1"/>
</dbReference>
<accession>A0A0G4F767</accession>
<dbReference type="PhylomeDB" id="A0A0G4F767"/>
<dbReference type="InterPro" id="IPR029066">
    <property type="entry name" value="PLP-binding_barrel"/>
</dbReference>
<dbReference type="SUPFAM" id="SSF51419">
    <property type="entry name" value="PLP-binding barrel"/>
    <property type="match status" value="1"/>
</dbReference>
<evidence type="ECO:0000256" key="2">
    <source>
        <dbReference type="ARBA" id="ARBA00022793"/>
    </source>
</evidence>
<dbReference type="InterPro" id="IPR022657">
    <property type="entry name" value="De-COase2_CS"/>
</dbReference>
<dbReference type="Pfam" id="PF00278">
    <property type="entry name" value="Orn_DAP_Arg_deC"/>
    <property type="match status" value="1"/>
</dbReference>
<evidence type="ECO:0008006" key="12">
    <source>
        <dbReference type="Google" id="ProtNLM"/>
    </source>
</evidence>
<dbReference type="PRINTS" id="PR01179">
    <property type="entry name" value="ODADCRBXLASE"/>
</dbReference>
<evidence type="ECO:0000259" key="9">
    <source>
        <dbReference type="Pfam" id="PF02784"/>
    </source>
</evidence>
<protein>
    <recommendedName>
        <fullName evidence="12">Diaminopimelate decarboxylase</fullName>
    </recommendedName>
</protein>
<evidence type="ECO:0000256" key="3">
    <source>
        <dbReference type="ARBA" id="ARBA00022898"/>
    </source>
</evidence>
<dbReference type="InterPro" id="IPR022643">
    <property type="entry name" value="De-COase2_C"/>
</dbReference>
<keyword evidence="7" id="KW-0812">Transmembrane</keyword>
<dbReference type="GO" id="GO:0008836">
    <property type="term" value="F:diaminopimelate decarboxylase activity"/>
    <property type="evidence" value="ECO:0007669"/>
    <property type="project" value="InterPro"/>
</dbReference>
<keyword evidence="7" id="KW-0472">Membrane</keyword>
<dbReference type="InterPro" id="IPR022644">
    <property type="entry name" value="De-COase2_N"/>
</dbReference>
<feature type="transmembrane region" description="Helical" evidence="7">
    <location>
        <begin position="466"/>
        <end position="487"/>
    </location>
</feature>
<keyword evidence="7" id="KW-1133">Transmembrane helix</keyword>
<keyword evidence="2" id="KW-0210">Decarboxylase</keyword>
<evidence type="ECO:0000256" key="5">
    <source>
        <dbReference type="PIRSR" id="PIRSR600183-50"/>
    </source>
</evidence>
<dbReference type="PROSITE" id="PS00879">
    <property type="entry name" value="ODR_DC_2_2"/>
    <property type="match status" value="1"/>
</dbReference>